<evidence type="ECO:0008006" key="12">
    <source>
        <dbReference type="Google" id="ProtNLM"/>
    </source>
</evidence>
<dbReference type="GO" id="GO:0005549">
    <property type="term" value="F:odorant binding"/>
    <property type="evidence" value="ECO:0007669"/>
    <property type="project" value="InterPro"/>
</dbReference>
<protein>
    <recommendedName>
        <fullName evidence="12">Odorant receptor</fullName>
    </recommendedName>
</protein>
<keyword evidence="4" id="KW-0552">Olfaction</keyword>
<comment type="subcellular location">
    <subcellularLocation>
        <location evidence="1">Membrane</location>
        <topology evidence="1">Multi-pass membrane protein</topology>
    </subcellularLocation>
</comment>
<reference evidence="11" key="1">
    <citation type="journal article" date="2013" name="Genome Biol.">
        <title>Draft genome of the mountain pine beetle, Dendroctonus ponderosae Hopkins, a major forest pest.</title>
        <authorList>
            <person name="Keeling C.I."/>
            <person name="Yuen M.M."/>
            <person name="Liao N.Y."/>
            <person name="Docking T.R."/>
            <person name="Chan S.K."/>
            <person name="Taylor G.A."/>
            <person name="Palmquist D.L."/>
            <person name="Jackman S.D."/>
            <person name="Nguyen A."/>
            <person name="Li M."/>
            <person name="Henderson H."/>
            <person name="Janes J.K."/>
            <person name="Zhao Y."/>
            <person name="Pandoh P."/>
            <person name="Moore R."/>
            <person name="Sperling F.A."/>
            <person name="Huber D.P."/>
            <person name="Birol I."/>
            <person name="Jones S.J."/>
            <person name="Bohlmann J."/>
        </authorList>
    </citation>
    <scope>NUCLEOTIDE SEQUENCE</scope>
</reference>
<evidence type="ECO:0000256" key="9">
    <source>
        <dbReference type="SAM" id="Phobius"/>
    </source>
</evidence>
<feature type="transmembrane region" description="Helical" evidence="9">
    <location>
        <begin position="78"/>
        <end position="100"/>
    </location>
</feature>
<keyword evidence="6 9" id="KW-0472">Membrane</keyword>
<organism evidence="10 11">
    <name type="scientific">Dendroctonus ponderosae</name>
    <name type="common">Mountain pine beetle</name>
    <dbReference type="NCBI Taxonomy" id="77166"/>
    <lineage>
        <taxon>Eukaryota</taxon>
        <taxon>Metazoa</taxon>
        <taxon>Ecdysozoa</taxon>
        <taxon>Arthropoda</taxon>
        <taxon>Hexapoda</taxon>
        <taxon>Insecta</taxon>
        <taxon>Pterygota</taxon>
        <taxon>Neoptera</taxon>
        <taxon>Endopterygota</taxon>
        <taxon>Coleoptera</taxon>
        <taxon>Polyphaga</taxon>
        <taxon>Cucujiformia</taxon>
        <taxon>Curculionidae</taxon>
        <taxon>Scolytinae</taxon>
        <taxon>Dendroctonus</taxon>
    </lineage>
</organism>
<proteinExistence type="predicted"/>
<sequence length="176" mass="21086">MMKRMEKQLLLNSFSDIVKLSIETIQRVYNIEYAFLYTFSYVTYFNDAMGASMVFDFFQSSFQIAAILTQVLGNQITWVMFVFVSTFFVSMVFRLILYYYHANDVMYLSQRLSYSIWEANWFEQPNRLKRMILMFILRTQKPLTYRIGIFSVMTLQSCIYILRATYSYITLMVGYN</sequence>
<keyword evidence="5 9" id="KW-1133">Transmembrane helix</keyword>
<evidence type="ECO:0000256" key="5">
    <source>
        <dbReference type="ARBA" id="ARBA00022989"/>
    </source>
</evidence>
<keyword evidence="8" id="KW-0807">Transducer</keyword>
<feature type="transmembrane region" description="Helical" evidence="9">
    <location>
        <begin position="143"/>
        <end position="162"/>
    </location>
</feature>
<reference evidence="10" key="2">
    <citation type="submission" date="2024-08" db="UniProtKB">
        <authorList>
            <consortium name="EnsemblMetazoa"/>
        </authorList>
    </citation>
    <scope>IDENTIFICATION</scope>
</reference>
<keyword evidence="3 9" id="KW-0812">Transmembrane</keyword>
<evidence type="ECO:0000256" key="3">
    <source>
        <dbReference type="ARBA" id="ARBA00022692"/>
    </source>
</evidence>
<keyword evidence="7" id="KW-0675">Receptor</keyword>
<keyword evidence="2" id="KW-0716">Sensory transduction</keyword>
<accession>A0AAR5PJW5</accession>
<evidence type="ECO:0000256" key="7">
    <source>
        <dbReference type="ARBA" id="ARBA00023170"/>
    </source>
</evidence>
<evidence type="ECO:0000256" key="8">
    <source>
        <dbReference type="ARBA" id="ARBA00023224"/>
    </source>
</evidence>
<dbReference type="PANTHER" id="PTHR21137:SF40">
    <property type="entry name" value="ODORANT RECEPTOR 56A"/>
    <property type="match status" value="1"/>
</dbReference>
<dbReference type="InterPro" id="IPR004117">
    <property type="entry name" value="7tm6_olfct_rcpt"/>
</dbReference>
<evidence type="ECO:0000256" key="6">
    <source>
        <dbReference type="ARBA" id="ARBA00023136"/>
    </source>
</evidence>
<evidence type="ECO:0000313" key="11">
    <source>
        <dbReference type="Proteomes" id="UP000019118"/>
    </source>
</evidence>
<evidence type="ECO:0000256" key="2">
    <source>
        <dbReference type="ARBA" id="ARBA00022606"/>
    </source>
</evidence>
<evidence type="ECO:0000256" key="1">
    <source>
        <dbReference type="ARBA" id="ARBA00004141"/>
    </source>
</evidence>
<dbReference type="Pfam" id="PF02949">
    <property type="entry name" value="7tm_6"/>
    <property type="match status" value="1"/>
</dbReference>
<dbReference type="GO" id="GO:0005886">
    <property type="term" value="C:plasma membrane"/>
    <property type="evidence" value="ECO:0007669"/>
    <property type="project" value="TreeGrafter"/>
</dbReference>
<keyword evidence="11" id="KW-1185">Reference proteome</keyword>
<evidence type="ECO:0000313" key="10">
    <source>
        <dbReference type="EnsemblMetazoa" id="XP_019761329.1"/>
    </source>
</evidence>
<name>A0AAR5PJW5_DENPD</name>
<dbReference type="GO" id="GO:0004984">
    <property type="term" value="F:olfactory receptor activity"/>
    <property type="evidence" value="ECO:0007669"/>
    <property type="project" value="InterPro"/>
</dbReference>
<evidence type="ECO:0000256" key="4">
    <source>
        <dbReference type="ARBA" id="ARBA00022725"/>
    </source>
</evidence>
<dbReference type="GO" id="GO:0007165">
    <property type="term" value="P:signal transduction"/>
    <property type="evidence" value="ECO:0007669"/>
    <property type="project" value="UniProtKB-KW"/>
</dbReference>
<dbReference type="EnsemblMetazoa" id="XM_019905770.1">
    <property type="protein sequence ID" value="XP_019761329.1"/>
    <property type="gene ID" value="LOC109538515"/>
</dbReference>
<dbReference type="AlphaFoldDB" id="A0AAR5PJW5"/>
<dbReference type="Proteomes" id="UP000019118">
    <property type="component" value="Unassembled WGS sequence"/>
</dbReference>
<dbReference type="PANTHER" id="PTHR21137">
    <property type="entry name" value="ODORANT RECEPTOR"/>
    <property type="match status" value="1"/>
</dbReference>